<evidence type="ECO:0000256" key="5">
    <source>
        <dbReference type="ARBA" id="ARBA00022989"/>
    </source>
</evidence>
<comment type="subcellular location">
    <subcellularLocation>
        <location evidence="2">Cell membrane</location>
        <topology evidence="2">Multi-pass membrane protein</topology>
    </subcellularLocation>
</comment>
<dbReference type="Gene3D" id="3.30.70.270">
    <property type="match status" value="1"/>
</dbReference>
<dbReference type="Gene3D" id="3.20.20.450">
    <property type="entry name" value="EAL domain"/>
    <property type="match status" value="1"/>
</dbReference>
<reference evidence="12 13" key="1">
    <citation type="submission" date="2018-07" db="EMBL/GenBank/DDBJ databases">
        <title>Marsedoiliclastica nanhaica gen. nov. sp. nov., a novel marine hydrocarbonoclastic bacterium isolated from an in-situ enriched hydrocarbon-degrading consortium in deep-sea sediment.</title>
        <authorList>
            <person name="Dong C."/>
            <person name="Ma T."/>
            <person name="Liu R."/>
            <person name="Shao Z."/>
        </authorList>
    </citation>
    <scope>NUCLEOTIDE SEQUENCE [LARGE SCALE GENOMIC DNA]</scope>
    <source>
        <strain evidence="13">soil36-7</strain>
    </source>
</reference>
<feature type="transmembrane region" description="Helical" evidence="7">
    <location>
        <begin position="172"/>
        <end position="191"/>
    </location>
</feature>
<feature type="transmembrane region" description="Helical" evidence="7">
    <location>
        <begin position="206"/>
        <end position="223"/>
    </location>
</feature>
<dbReference type="SMART" id="SM00052">
    <property type="entry name" value="EAL"/>
    <property type="match status" value="1"/>
</dbReference>
<feature type="domain" description="PAS" evidence="8">
    <location>
        <begin position="347"/>
        <end position="401"/>
    </location>
</feature>
<dbReference type="EMBL" id="CP031093">
    <property type="protein sequence ID" value="QCF26347.1"/>
    <property type="molecule type" value="Genomic_DNA"/>
</dbReference>
<dbReference type="GO" id="GO:0006355">
    <property type="term" value="P:regulation of DNA-templated transcription"/>
    <property type="evidence" value="ECO:0007669"/>
    <property type="project" value="InterPro"/>
</dbReference>
<dbReference type="InterPro" id="IPR043128">
    <property type="entry name" value="Rev_trsase/Diguanyl_cyclase"/>
</dbReference>
<dbReference type="SUPFAM" id="SSF55785">
    <property type="entry name" value="PYP-like sensor domain (PAS domain)"/>
    <property type="match status" value="1"/>
</dbReference>
<evidence type="ECO:0000259" key="10">
    <source>
        <dbReference type="PROSITE" id="PS50883"/>
    </source>
</evidence>
<dbReference type="Pfam" id="PF00563">
    <property type="entry name" value="EAL"/>
    <property type="match status" value="1"/>
</dbReference>
<dbReference type="InterPro" id="IPR007895">
    <property type="entry name" value="MASE1"/>
</dbReference>
<feature type="transmembrane region" description="Helical" evidence="7">
    <location>
        <begin position="230"/>
        <end position="261"/>
    </location>
</feature>
<dbReference type="NCBIfam" id="TIGR00229">
    <property type="entry name" value="sensory_box"/>
    <property type="match status" value="1"/>
</dbReference>
<gene>
    <name evidence="12" type="ORF">soil367_10605</name>
</gene>
<dbReference type="PANTHER" id="PTHR44757">
    <property type="entry name" value="DIGUANYLATE CYCLASE DGCP"/>
    <property type="match status" value="1"/>
</dbReference>
<evidence type="ECO:0000256" key="4">
    <source>
        <dbReference type="ARBA" id="ARBA00022692"/>
    </source>
</evidence>
<dbReference type="InterPro" id="IPR052155">
    <property type="entry name" value="Biofilm_reg_signaling"/>
</dbReference>
<evidence type="ECO:0000259" key="8">
    <source>
        <dbReference type="PROSITE" id="PS50112"/>
    </source>
</evidence>
<evidence type="ECO:0000313" key="12">
    <source>
        <dbReference type="EMBL" id="QCF26347.1"/>
    </source>
</evidence>
<feature type="domain" description="PAC" evidence="9">
    <location>
        <begin position="422"/>
        <end position="475"/>
    </location>
</feature>
<dbReference type="GO" id="GO:0005886">
    <property type="term" value="C:plasma membrane"/>
    <property type="evidence" value="ECO:0007669"/>
    <property type="project" value="UniProtKB-SubCell"/>
</dbReference>
<dbReference type="FunFam" id="3.30.70.270:FF:000001">
    <property type="entry name" value="Diguanylate cyclase domain protein"/>
    <property type="match status" value="1"/>
</dbReference>
<dbReference type="OrthoDB" id="6188503at2"/>
<keyword evidence="5 7" id="KW-1133">Transmembrane helix</keyword>
<keyword evidence="3" id="KW-1003">Cell membrane</keyword>
<dbReference type="InterPro" id="IPR001633">
    <property type="entry name" value="EAL_dom"/>
</dbReference>
<dbReference type="InterPro" id="IPR000160">
    <property type="entry name" value="GGDEF_dom"/>
</dbReference>
<organism evidence="12 13">
    <name type="scientific">Hydrocarboniclastica marina</name>
    <dbReference type="NCBI Taxonomy" id="2259620"/>
    <lineage>
        <taxon>Bacteria</taxon>
        <taxon>Pseudomonadati</taxon>
        <taxon>Pseudomonadota</taxon>
        <taxon>Gammaproteobacteria</taxon>
        <taxon>Alteromonadales</taxon>
        <taxon>Alteromonadaceae</taxon>
        <taxon>Hydrocarboniclastica</taxon>
    </lineage>
</organism>
<evidence type="ECO:0000256" key="2">
    <source>
        <dbReference type="ARBA" id="ARBA00004651"/>
    </source>
</evidence>
<evidence type="ECO:0000256" key="3">
    <source>
        <dbReference type="ARBA" id="ARBA00022475"/>
    </source>
</evidence>
<feature type="domain" description="GGDEF" evidence="11">
    <location>
        <begin position="507"/>
        <end position="640"/>
    </location>
</feature>
<dbReference type="Pfam" id="PF05231">
    <property type="entry name" value="MASE1"/>
    <property type="match status" value="1"/>
</dbReference>
<dbReference type="Proteomes" id="UP000298049">
    <property type="component" value="Chromosome"/>
</dbReference>
<sequence length="921" mass="103511">MIHSATDGTVEQTQPLDFKQRRWPFWLVCLTGFGVLALISAQLPFPGLPLSALWLPSGLALALLLRYGPQMWPLVLAGSVVAVLIHDGFWQHGFGSERYILGLTRVLTTVGEAMLVTLALQHMPVRRPLMSHFSSYLWLVGVCTPAAFAGALLTTGVLFAVSDTEIAISSLILSRFLASFLGMLLVVPLLFTDTSTPTLYYLWRRPVEWVFWLIGLILLTSLAHQQQIQIIYLVSLLMIWAATRFSLAGSMVAIALGGVAATAETLAWYSGAADKFGLTELLMLEALIAVMVGSSIYVRVLLEDRRRVEANLENMIEERTRELQIKNFELRDEIFVREQAEKSFRRSNKHYQALVETASNPIIVIDEHNRVRQWNGAAESLFGYSRDEAIDKDLLEAYIPEGRRDEMAWKITKVRSSGLLNESIEAEARSYDGSPHIMLWNINRLQEADEDVRSQVILIGQDITEIRETQNRLHFLAHYDALTGTANRRLFEDRCRQVLETSYRYGHQSALITLDVDHFKRINDTFGHDAGDELLCELARRLRDSVRGEDTISRMGGDEFAILLNRVNGLEGCEKVARAILDNITQPIKLPSGELVITSSLGITLAPDDGQDYEQLLKNADMAMYRAKNAGRNTIQFFSKDMNEEMRRQLMVEAELGQAIEAGDLHLYYQPVLDTSTGQITALEALLRWHHPEKGVLRPHSFLDVAEQTGQLLELGEWVCYNACLQAKAIRAMNGTPIPVSINLSSRQYHHPQLCATLERIIRETRIEPNMLCIEVDEKTLSERLSEAPQTLRNLQQIGVQVILDRFGSGLSSVRLLRDLPFDQVKIDGSLLQDVPQDAAATTVVRTLLNLAMEMRFSISISGVETDEQLVLLRKQGCRLMQGHLFSQAIPNDQLGELFEQIRLGKNLADGRQLALLNANS</sequence>
<dbReference type="NCBIfam" id="TIGR00254">
    <property type="entry name" value="GGDEF"/>
    <property type="match status" value="1"/>
</dbReference>
<dbReference type="InterPro" id="IPR013767">
    <property type="entry name" value="PAS_fold"/>
</dbReference>
<dbReference type="Pfam" id="PF00990">
    <property type="entry name" value="GGDEF"/>
    <property type="match status" value="1"/>
</dbReference>
<feature type="transmembrane region" description="Helical" evidence="7">
    <location>
        <begin position="135"/>
        <end position="160"/>
    </location>
</feature>
<evidence type="ECO:0000259" key="9">
    <source>
        <dbReference type="PROSITE" id="PS50113"/>
    </source>
</evidence>
<dbReference type="KEGG" id="hmi:soil367_10605"/>
<dbReference type="CDD" id="cd00130">
    <property type="entry name" value="PAS"/>
    <property type="match status" value="1"/>
</dbReference>
<dbReference type="Gene3D" id="3.30.450.20">
    <property type="entry name" value="PAS domain"/>
    <property type="match status" value="1"/>
</dbReference>
<comment type="cofactor">
    <cofactor evidence="1">
        <name>Mg(2+)</name>
        <dbReference type="ChEBI" id="CHEBI:18420"/>
    </cofactor>
</comment>
<dbReference type="GO" id="GO:0003824">
    <property type="term" value="F:catalytic activity"/>
    <property type="evidence" value="ECO:0007669"/>
    <property type="project" value="UniProtKB-ARBA"/>
</dbReference>
<keyword evidence="13" id="KW-1185">Reference proteome</keyword>
<dbReference type="CDD" id="cd01948">
    <property type="entry name" value="EAL"/>
    <property type="match status" value="1"/>
</dbReference>
<dbReference type="InterPro" id="IPR000700">
    <property type="entry name" value="PAS-assoc_C"/>
</dbReference>
<keyword evidence="4 7" id="KW-0812">Transmembrane</keyword>
<feature type="domain" description="EAL" evidence="10">
    <location>
        <begin position="649"/>
        <end position="903"/>
    </location>
</feature>
<dbReference type="AlphaFoldDB" id="A0A4P7XK98"/>
<keyword evidence="6 7" id="KW-0472">Membrane</keyword>
<feature type="transmembrane region" description="Helical" evidence="7">
    <location>
        <begin position="281"/>
        <end position="302"/>
    </location>
</feature>
<dbReference type="SMART" id="SM00267">
    <property type="entry name" value="GGDEF"/>
    <property type="match status" value="1"/>
</dbReference>
<dbReference type="PROSITE" id="PS50113">
    <property type="entry name" value="PAC"/>
    <property type="match status" value="1"/>
</dbReference>
<name>A0A4P7XK98_9ALTE</name>
<dbReference type="PROSITE" id="PS50883">
    <property type="entry name" value="EAL"/>
    <property type="match status" value="1"/>
</dbReference>
<evidence type="ECO:0000256" key="1">
    <source>
        <dbReference type="ARBA" id="ARBA00001946"/>
    </source>
</evidence>
<dbReference type="SUPFAM" id="SSF141868">
    <property type="entry name" value="EAL domain-like"/>
    <property type="match status" value="1"/>
</dbReference>
<dbReference type="Pfam" id="PF00989">
    <property type="entry name" value="PAS"/>
    <property type="match status" value="1"/>
</dbReference>
<dbReference type="SUPFAM" id="SSF55073">
    <property type="entry name" value="Nucleotide cyclase"/>
    <property type="match status" value="1"/>
</dbReference>
<proteinExistence type="predicted"/>
<feature type="transmembrane region" description="Helical" evidence="7">
    <location>
        <begin position="71"/>
        <end position="90"/>
    </location>
</feature>
<evidence type="ECO:0000256" key="7">
    <source>
        <dbReference type="SAM" id="Phobius"/>
    </source>
</evidence>
<evidence type="ECO:0000256" key="6">
    <source>
        <dbReference type="ARBA" id="ARBA00023136"/>
    </source>
</evidence>
<dbReference type="InterPro" id="IPR029787">
    <property type="entry name" value="Nucleotide_cyclase"/>
</dbReference>
<accession>A0A4P7XK98</accession>
<dbReference type="PANTHER" id="PTHR44757:SF2">
    <property type="entry name" value="BIOFILM ARCHITECTURE MAINTENANCE PROTEIN MBAA"/>
    <property type="match status" value="1"/>
</dbReference>
<dbReference type="InterPro" id="IPR035919">
    <property type="entry name" value="EAL_sf"/>
</dbReference>
<dbReference type="CDD" id="cd01949">
    <property type="entry name" value="GGDEF"/>
    <property type="match status" value="1"/>
</dbReference>
<dbReference type="InterPro" id="IPR000014">
    <property type="entry name" value="PAS"/>
</dbReference>
<dbReference type="PROSITE" id="PS50112">
    <property type="entry name" value="PAS"/>
    <property type="match status" value="1"/>
</dbReference>
<dbReference type="PROSITE" id="PS50887">
    <property type="entry name" value="GGDEF"/>
    <property type="match status" value="1"/>
</dbReference>
<feature type="transmembrane region" description="Helical" evidence="7">
    <location>
        <begin position="23"/>
        <end position="41"/>
    </location>
</feature>
<feature type="transmembrane region" description="Helical" evidence="7">
    <location>
        <begin position="102"/>
        <end position="123"/>
    </location>
</feature>
<dbReference type="InterPro" id="IPR035965">
    <property type="entry name" value="PAS-like_dom_sf"/>
</dbReference>
<dbReference type="SMART" id="SM00091">
    <property type="entry name" value="PAS"/>
    <property type="match status" value="1"/>
</dbReference>
<protein>
    <submittedName>
        <fullName evidence="12">EAL domain-containing protein</fullName>
    </submittedName>
</protein>
<evidence type="ECO:0000313" key="13">
    <source>
        <dbReference type="Proteomes" id="UP000298049"/>
    </source>
</evidence>
<evidence type="ECO:0000259" key="11">
    <source>
        <dbReference type="PROSITE" id="PS50887"/>
    </source>
</evidence>